<dbReference type="SUPFAM" id="SSF54768">
    <property type="entry name" value="dsRNA-binding domain-like"/>
    <property type="match status" value="1"/>
</dbReference>
<evidence type="ECO:0000256" key="1">
    <source>
        <dbReference type="SAM" id="MobiDB-lite"/>
    </source>
</evidence>
<dbReference type="Proteomes" id="UP000717585">
    <property type="component" value="Unassembled WGS sequence"/>
</dbReference>
<feature type="region of interest" description="Disordered" evidence="1">
    <location>
        <begin position="180"/>
        <end position="204"/>
    </location>
</feature>
<dbReference type="Pfam" id="PF00035">
    <property type="entry name" value="dsrm"/>
    <property type="match status" value="1"/>
</dbReference>
<evidence type="ECO:0000259" key="2">
    <source>
        <dbReference type="Pfam" id="PF00035"/>
    </source>
</evidence>
<dbReference type="EMBL" id="JAHDYR010000015">
    <property type="protein sequence ID" value="KAG9394305.1"/>
    <property type="molecule type" value="Genomic_DNA"/>
</dbReference>
<proteinExistence type="predicted"/>
<keyword evidence="4" id="KW-1185">Reference proteome</keyword>
<dbReference type="InterPro" id="IPR014720">
    <property type="entry name" value="dsRBD_dom"/>
</dbReference>
<protein>
    <submittedName>
        <fullName evidence="3">Double-stranded RNA binding motif</fullName>
    </submittedName>
</protein>
<accession>A0A8J6AY31</accession>
<comment type="caution">
    <text evidence="3">The sequence shown here is derived from an EMBL/GenBank/DDBJ whole genome shotgun (WGS) entry which is preliminary data.</text>
</comment>
<dbReference type="AlphaFoldDB" id="A0A8J6AY31"/>
<gene>
    <name evidence="3" type="ORF">J8273_3939</name>
</gene>
<feature type="domain" description="DRBM" evidence="2">
    <location>
        <begin position="230"/>
        <end position="294"/>
    </location>
</feature>
<reference evidence="3" key="1">
    <citation type="submission" date="2021-05" db="EMBL/GenBank/DDBJ databases">
        <title>A free-living protist that lacks canonical eukaryotic 1 DNA replication and segregation systems.</title>
        <authorList>
            <person name="Salas-Leiva D.E."/>
            <person name="Tromer E.C."/>
            <person name="Curtis B.A."/>
            <person name="Jerlstrom-Hultqvist J."/>
            <person name="Kolisko M."/>
            <person name="Yi Z."/>
            <person name="Salas-Leiva J.S."/>
            <person name="Gallot-Lavallee L."/>
            <person name="Kops G.J.P.L."/>
            <person name="Archibald J.M."/>
            <person name="Simpson A.G.B."/>
            <person name="Roger A.J."/>
        </authorList>
    </citation>
    <scope>NUCLEOTIDE SEQUENCE</scope>
    <source>
        <strain evidence="3">BICM</strain>
    </source>
</reference>
<evidence type="ECO:0000313" key="3">
    <source>
        <dbReference type="EMBL" id="KAG9394305.1"/>
    </source>
</evidence>
<dbReference type="OrthoDB" id="5988181at2759"/>
<dbReference type="Gene3D" id="3.30.160.20">
    <property type="match status" value="1"/>
</dbReference>
<evidence type="ECO:0000313" key="4">
    <source>
        <dbReference type="Proteomes" id="UP000717585"/>
    </source>
</evidence>
<organism evidence="3 4">
    <name type="scientific">Carpediemonas membranifera</name>
    <dbReference type="NCBI Taxonomy" id="201153"/>
    <lineage>
        <taxon>Eukaryota</taxon>
        <taxon>Metamonada</taxon>
        <taxon>Carpediemonas-like organisms</taxon>
        <taxon>Carpediemonas</taxon>
    </lineage>
</organism>
<sequence length="310" mass="34529">MQQKDLHKIQAELSKLFGFEWKFAVVEELLAYSDEETVESGRLLFNSALSVLAIEHKVNMANVLADHGLDRMKGIAAVYKALSAPDVLKLTTEQLQTRFPKVFYYLVREDGCCLSRLLAVIADLDIIPLFRAQTTTESVLKNEDEDAIEEPGHNQVINPPPGPDNVQLLPPSETYDAFWDDKAGPDSDTGLDGMSSVSHSGRMPGPSLPRHIQIPQNPANSFQYTEGINYKGVLNEFSQKMGIQFPTYETRRRVDRGQCGGNFVCAIRMTMPDGEEVCLNAVGITKKDAEFRAACRLIFLKLADDLVLPH</sequence>
<name>A0A8J6AY31_9EUKA</name>